<reference evidence="1" key="2">
    <citation type="submission" date="2020-05" db="UniProtKB">
        <authorList>
            <consortium name="EnsemblMetazoa"/>
        </authorList>
    </citation>
    <scope>IDENTIFICATION</scope>
    <source>
        <strain evidence="1">IAEA</strain>
    </source>
</reference>
<dbReference type="VEuPathDB" id="VectorBase:GBRI025479"/>
<dbReference type="AlphaFoldDB" id="A0A1A9WMW1"/>
<dbReference type="EnsemblMetazoa" id="GBRI025479-RA">
    <property type="protein sequence ID" value="GBRI025479-PA"/>
    <property type="gene ID" value="GBRI025479"/>
</dbReference>
<name>A0A1A9WMW1_9MUSC</name>
<accession>A0A1A9WMW1</accession>
<sequence length="121" mass="13834">MQSYRRLRREEEESRKDLILSVESSKTLNSLGDDPVNESKEIVFKLLQQESKRHKSLSISSDTFATILVQNLEQMTSTPQITNLPHINCVISSSLVVCETRSESIDGLDEIDVIMFKIDEF</sequence>
<proteinExistence type="predicted"/>
<evidence type="ECO:0000313" key="1">
    <source>
        <dbReference type="EnsemblMetazoa" id="GBRI025479-PA"/>
    </source>
</evidence>
<keyword evidence="2" id="KW-1185">Reference proteome</keyword>
<dbReference type="Proteomes" id="UP000091820">
    <property type="component" value="Unassembled WGS sequence"/>
</dbReference>
<reference evidence="2" key="1">
    <citation type="submission" date="2014-03" db="EMBL/GenBank/DDBJ databases">
        <authorList>
            <person name="Aksoy S."/>
            <person name="Warren W."/>
            <person name="Wilson R.K."/>
        </authorList>
    </citation>
    <scope>NUCLEOTIDE SEQUENCE [LARGE SCALE GENOMIC DNA]</scope>
    <source>
        <strain evidence="2">IAEA</strain>
    </source>
</reference>
<organism evidence="1 2">
    <name type="scientific">Glossina brevipalpis</name>
    <dbReference type="NCBI Taxonomy" id="37001"/>
    <lineage>
        <taxon>Eukaryota</taxon>
        <taxon>Metazoa</taxon>
        <taxon>Ecdysozoa</taxon>
        <taxon>Arthropoda</taxon>
        <taxon>Hexapoda</taxon>
        <taxon>Insecta</taxon>
        <taxon>Pterygota</taxon>
        <taxon>Neoptera</taxon>
        <taxon>Endopterygota</taxon>
        <taxon>Diptera</taxon>
        <taxon>Brachycera</taxon>
        <taxon>Muscomorpha</taxon>
        <taxon>Hippoboscoidea</taxon>
        <taxon>Glossinidae</taxon>
        <taxon>Glossina</taxon>
    </lineage>
</organism>
<evidence type="ECO:0000313" key="2">
    <source>
        <dbReference type="Proteomes" id="UP000091820"/>
    </source>
</evidence>
<protein>
    <submittedName>
        <fullName evidence="1">Uncharacterized protein</fullName>
    </submittedName>
</protein>